<evidence type="ECO:0000256" key="1">
    <source>
        <dbReference type="ARBA" id="ARBA00010876"/>
    </source>
</evidence>
<reference evidence="3 4" key="1">
    <citation type="submission" date="2019-11" db="EMBL/GenBank/DDBJ databases">
        <title>Comparative genomics of hydrocarbon-degrading Desulfosarcina strains.</title>
        <authorList>
            <person name="Watanabe M."/>
            <person name="Kojima H."/>
            <person name="Fukui M."/>
        </authorList>
    </citation>
    <scope>NUCLEOTIDE SEQUENCE [LARGE SCALE GENOMIC DNA]</scope>
    <source>
        <strain evidence="3 4">28bB2T</strain>
    </source>
</reference>
<dbReference type="RefSeq" id="WP_231713906.1">
    <property type="nucleotide sequence ID" value="NZ_AP021876.1"/>
</dbReference>
<accession>A0A5K7ZVH8</accession>
<dbReference type="EMBL" id="AP021876">
    <property type="protein sequence ID" value="BBO84156.1"/>
    <property type="molecule type" value="Genomic_DNA"/>
</dbReference>
<evidence type="ECO:0000313" key="4">
    <source>
        <dbReference type="Proteomes" id="UP000425960"/>
    </source>
</evidence>
<gene>
    <name evidence="3" type="ORF">DSCO28_47220</name>
</gene>
<dbReference type="SUPFAM" id="SSF55120">
    <property type="entry name" value="Pseudouridine synthase"/>
    <property type="match status" value="1"/>
</dbReference>
<comment type="similarity">
    <text evidence="1">Belongs to the pseudouridine synthase RluA family.</text>
</comment>
<proteinExistence type="inferred from homology"/>
<protein>
    <recommendedName>
        <fullName evidence="2">Pseudouridine synthase RsuA/RluA-like domain-containing protein</fullName>
    </recommendedName>
</protein>
<feature type="domain" description="Pseudouridine synthase RsuA/RluA-like" evidence="2">
    <location>
        <begin position="42"/>
        <end position="194"/>
    </location>
</feature>
<dbReference type="PANTHER" id="PTHR21600">
    <property type="entry name" value="MITOCHONDRIAL RNA PSEUDOURIDINE SYNTHASE"/>
    <property type="match status" value="1"/>
</dbReference>
<evidence type="ECO:0000259" key="2">
    <source>
        <dbReference type="Pfam" id="PF00849"/>
    </source>
</evidence>
<dbReference type="GO" id="GO:0000455">
    <property type="term" value="P:enzyme-directed rRNA pseudouridine synthesis"/>
    <property type="evidence" value="ECO:0007669"/>
    <property type="project" value="TreeGrafter"/>
</dbReference>
<dbReference type="InterPro" id="IPR020103">
    <property type="entry name" value="PsdUridine_synth_cat_dom_sf"/>
</dbReference>
<dbReference type="Proteomes" id="UP000425960">
    <property type="component" value="Chromosome"/>
</dbReference>
<name>A0A5K7ZVH8_9BACT</name>
<dbReference type="KEGG" id="dov:DSCO28_47220"/>
<sequence>MAVHKKRFDAARPNIMQTQSSTPVVIGGVDVPLPVVGCGPRWLVVEKPCGMSIHNDPGQDLCSLVHMAVKAGQVPVVDRNMPGVHAVHRLDRDTSGIVLLAGDSQTGAFFGAQFAARSVHKRYLAMVHGMLPTDAGWRTWHWPLTDAAGGRKNPVGRGKRKPCTTRWRALETSDHYSLVECELLSGRKHQIRRHACLAGHAVVGDRRYGSVRSLEFVSRQCHFSRMALHAHTLSFRLPGETGMKTFASGGLPDAMQHLLATDRKEH</sequence>
<evidence type="ECO:0000313" key="3">
    <source>
        <dbReference type="EMBL" id="BBO84156.1"/>
    </source>
</evidence>
<dbReference type="AlphaFoldDB" id="A0A5K7ZVH8"/>
<dbReference type="CDD" id="cd02869">
    <property type="entry name" value="PseudoU_synth_RluA_like"/>
    <property type="match status" value="1"/>
</dbReference>
<dbReference type="Pfam" id="PF00849">
    <property type="entry name" value="PseudoU_synth_2"/>
    <property type="match status" value="1"/>
</dbReference>
<dbReference type="GO" id="GO:0003723">
    <property type="term" value="F:RNA binding"/>
    <property type="evidence" value="ECO:0007669"/>
    <property type="project" value="InterPro"/>
</dbReference>
<dbReference type="InterPro" id="IPR050188">
    <property type="entry name" value="RluA_PseudoU_synthase"/>
</dbReference>
<organism evidence="3 4">
    <name type="scientific">Desulfosarcina ovata subsp. sediminis</name>
    <dbReference type="NCBI Taxonomy" id="885957"/>
    <lineage>
        <taxon>Bacteria</taxon>
        <taxon>Pseudomonadati</taxon>
        <taxon>Thermodesulfobacteriota</taxon>
        <taxon>Desulfobacteria</taxon>
        <taxon>Desulfobacterales</taxon>
        <taxon>Desulfosarcinaceae</taxon>
        <taxon>Desulfosarcina</taxon>
    </lineage>
</organism>
<dbReference type="PROSITE" id="PS01129">
    <property type="entry name" value="PSI_RLU"/>
    <property type="match status" value="1"/>
</dbReference>
<dbReference type="InterPro" id="IPR006145">
    <property type="entry name" value="PsdUridine_synth_RsuA/RluA"/>
</dbReference>
<dbReference type="Gene3D" id="3.30.2350.10">
    <property type="entry name" value="Pseudouridine synthase"/>
    <property type="match status" value="1"/>
</dbReference>
<dbReference type="PANTHER" id="PTHR21600:SF87">
    <property type="entry name" value="RNA PSEUDOURIDYLATE SYNTHASE DOMAIN-CONTAINING PROTEIN 1"/>
    <property type="match status" value="1"/>
</dbReference>
<dbReference type="InterPro" id="IPR006224">
    <property type="entry name" value="PsdUridine_synth_RluA-like_CS"/>
</dbReference>
<dbReference type="GO" id="GO:0009982">
    <property type="term" value="F:pseudouridine synthase activity"/>
    <property type="evidence" value="ECO:0007669"/>
    <property type="project" value="InterPro"/>
</dbReference>
<dbReference type="GO" id="GO:0140098">
    <property type="term" value="F:catalytic activity, acting on RNA"/>
    <property type="evidence" value="ECO:0007669"/>
    <property type="project" value="UniProtKB-ARBA"/>
</dbReference>